<evidence type="ECO:0000313" key="2">
    <source>
        <dbReference type="Proteomes" id="UP000831189"/>
    </source>
</evidence>
<evidence type="ECO:0000313" key="1">
    <source>
        <dbReference type="EMBL" id="UPQ84772.1"/>
    </source>
</evidence>
<reference evidence="1 2" key="1">
    <citation type="submission" date="2022-04" db="EMBL/GenBank/DDBJ databases">
        <title>Pseudomonas knackmussii B09-2.</title>
        <authorList>
            <person name="Deng Y."/>
        </authorList>
    </citation>
    <scope>NUCLEOTIDE SEQUENCE [LARGE SCALE GENOMIC DNA]</scope>
    <source>
        <strain evidence="1 2">B09-2</strain>
    </source>
</reference>
<name>A0ABY4KZV0_9PSED</name>
<dbReference type="EMBL" id="CP096208">
    <property type="protein sequence ID" value="UPQ84772.1"/>
    <property type="molecule type" value="Genomic_DNA"/>
</dbReference>
<dbReference type="Proteomes" id="UP000831189">
    <property type="component" value="Chromosome"/>
</dbReference>
<organism evidence="1 2">
    <name type="scientific">Pseudomonas knackmussii</name>
    <dbReference type="NCBI Taxonomy" id="65741"/>
    <lineage>
        <taxon>Bacteria</taxon>
        <taxon>Pseudomonadati</taxon>
        <taxon>Pseudomonadota</taxon>
        <taxon>Gammaproteobacteria</taxon>
        <taxon>Pseudomonadales</taxon>
        <taxon>Pseudomonadaceae</taxon>
        <taxon>Pseudomonas</taxon>
    </lineage>
</organism>
<proteinExistence type="predicted"/>
<keyword evidence="2" id="KW-1185">Reference proteome</keyword>
<accession>A0ABY4KZV0</accession>
<evidence type="ECO:0008006" key="3">
    <source>
        <dbReference type="Google" id="ProtNLM"/>
    </source>
</evidence>
<gene>
    <name evidence="1" type="ORF">M0M42_10495</name>
</gene>
<protein>
    <recommendedName>
        <fullName evidence="3">HicB-like antitoxin of toxin-antitoxin system domain-containing protein</fullName>
    </recommendedName>
</protein>
<sequence>MTFTQNGPFVNYYFVMDMKDECYPYGCCGPFADKAEAELALTRIAGAFPSAELRLAQGGFDLEGDEMLIAAQGKAREKLARLAA</sequence>